<evidence type="ECO:0000313" key="2">
    <source>
        <dbReference type="Proteomes" id="UP000053766"/>
    </source>
</evidence>
<dbReference type="Proteomes" id="UP000053766">
    <property type="component" value="Unassembled WGS sequence"/>
</dbReference>
<reference evidence="2" key="2">
    <citation type="journal article" date="2016" name="Sci. Rep.">
        <title>Dictyocaulus viviparus genome, variome and transcriptome elucidate lungworm biology and support future intervention.</title>
        <authorList>
            <person name="McNulty S.N."/>
            <person name="Strube C."/>
            <person name="Rosa B.A."/>
            <person name="Martin J.C."/>
            <person name="Tyagi R."/>
            <person name="Choi Y.J."/>
            <person name="Wang Q."/>
            <person name="Hallsworth Pepin K."/>
            <person name="Zhang X."/>
            <person name="Ozersky P."/>
            <person name="Wilson R.K."/>
            <person name="Sternberg P.W."/>
            <person name="Gasser R.B."/>
            <person name="Mitreva M."/>
        </authorList>
    </citation>
    <scope>NUCLEOTIDE SEQUENCE [LARGE SCALE GENOMIC DNA]</scope>
    <source>
        <strain evidence="2">HannoverDv2000</strain>
    </source>
</reference>
<keyword evidence="2" id="KW-1185">Reference proteome</keyword>
<sequence length="84" mass="9450">MLSQLARGDCALPYPPNENSTFADVAWHIRCDLTVIFIRPNQDSSNNRVYYNFIESYSTLAEAVQHFQAVDSVAMATTNSSFLN</sequence>
<proteinExistence type="predicted"/>
<protein>
    <submittedName>
        <fullName evidence="1">Uncharacterized protein</fullName>
    </submittedName>
</protein>
<name>A0A0D8Y0X6_DICVI</name>
<accession>A0A0D8Y0X6</accession>
<dbReference type="AlphaFoldDB" id="A0A0D8Y0X6"/>
<evidence type="ECO:0000313" key="1">
    <source>
        <dbReference type="EMBL" id="KJH50345.1"/>
    </source>
</evidence>
<gene>
    <name evidence="1" type="ORF">DICVIV_03539</name>
</gene>
<dbReference type="EMBL" id="KN716209">
    <property type="protein sequence ID" value="KJH50345.1"/>
    <property type="molecule type" value="Genomic_DNA"/>
</dbReference>
<organism evidence="1 2">
    <name type="scientific">Dictyocaulus viviparus</name>
    <name type="common">Bovine lungworm</name>
    <dbReference type="NCBI Taxonomy" id="29172"/>
    <lineage>
        <taxon>Eukaryota</taxon>
        <taxon>Metazoa</taxon>
        <taxon>Ecdysozoa</taxon>
        <taxon>Nematoda</taxon>
        <taxon>Chromadorea</taxon>
        <taxon>Rhabditida</taxon>
        <taxon>Rhabditina</taxon>
        <taxon>Rhabditomorpha</taxon>
        <taxon>Strongyloidea</taxon>
        <taxon>Metastrongylidae</taxon>
        <taxon>Dictyocaulus</taxon>
    </lineage>
</organism>
<reference evidence="1 2" key="1">
    <citation type="submission" date="2013-11" db="EMBL/GenBank/DDBJ databases">
        <title>Draft genome of the bovine lungworm Dictyocaulus viviparus.</title>
        <authorList>
            <person name="Mitreva M."/>
        </authorList>
    </citation>
    <scope>NUCLEOTIDE SEQUENCE [LARGE SCALE GENOMIC DNA]</scope>
    <source>
        <strain evidence="1 2">HannoverDv2000</strain>
    </source>
</reference>